<feature type="compositionally biased region" description="Basic and acidic residues" evidence="1">
    <location>
        <begin position="533"/>
        <end position="543"/>
    </location>
</feature>
<feature type="compositionally biased region" description="Basic and acidic residues" evidence="1">
    <location>
        <begin position="714"/>
        <end position="738"/>
    </location>
</feature>
<protein>
    <submittedName>
        <fullName evidence="3">Uncharacterized protein</fullName>
    </submittedName>
</protein>
<dbReference type="GO" id="GO:0003676">
    <property type="term" value="F:nucleic acid binding"/>
    <property type="evidence" value="ECO:0007669"/>
    <property type="project" value="InterPro"/>
</dbReference>
<dbReference type="InterPro" id="IPR035979">
    <property type="entry name" value="RBD_domain_sf"/>
</dbReference>
<feature type="region of interest" description="Disordered" evidence="1">
    <location>
        <begin position="620"/>
        <end position="738"/>
    </location>
</feature>
<dbReference type="Gene3D" id="3.30.70.330">
    <property type="match status" value="2"/>
</dbReference>
<feature type="region of interest" description="Disordered" evidence="1">
    <location>
        <begin position="164"/>
        <end position="219"/>
    </location>
</feature>
<accession>A0A9D4V465</accession>
<feature type="compositionally biased region" description="Basic and acidic residues" evidence="1">
    <location>
        <begin position="568"/>
        <end position="583"/>
    </location>
</feature>
<dbReference type="EMBL" id="JABFUD020000006">
    <property type="protein sequence ID" value="KAI5078455.1"/>
    <property type="molecule type" value="Genomic_DNA"/>
</dbReference>
<feature type="compositionally biased region" description="Polar residues" evidence="1">
    <location>
        <begin position="172"/>
        <end position="184"/>
    </location>
</feature>
<proteinExistence type="predicted"/>
<dbReference type="InterPro" id="IPR012677">
    <property type="entry name" value="Nucleotide-bd_a/b_plait_sf"/>
</dbReference>
<gene>
    <name evidence="2" type="ORF">GOP47_0006126</name>
    <name evidence="3" type="ORF">GOP47_0006723</name>
</gene>
<dbReference type="EMBL" id="JABFUD020000006">
    <property type="protein sequence ID" value="KAI5079052.1"/>
    <property type="molecule type" value="Genomic_DNA"/>
</dbReference>
<dbReference type="SUPFAM" id="SSF54928">
    <property type="entry name" value="RNA-binding domain, RBD"/>
    <property type="match status" value="1"/>
</dbReference>
<evidence type="ECO:0000313" key="4">
    <source>
        <dbReference type="Proteomes" id="UP000886520"/>
    </source>
</evidence>
<feature type="compositionally biased region" description="Basic and acidic residues" evidence="1">
    <location>
        <begin position="191"/>
        <end position="200"/>
    </location>
</feature>
<feature type="compositionally biased region" description="Low complexity" evidence="1">
    <location>
        <begin position="694"/>
        <end position="703"/>
    </location>
</feature>
<keyword evidence="4" id="KW-1185">Reference proteome</keyword>
<name>A0A9D4V465_ADICA</name>
<evidence type="ECO:0000313" key="2">
    <source>
        <dbReference type="EMBL" id="KAI5078455.1"/>
    </source>
</evidence>
<feature type="compositionally biased region" description="Basic and acidic residues" evidence="1">
    <location>
        <begin position="467"/>
        <end position="478"/>
    </location>
</feature>
<comment type="caution">
    <text evidence="3">The sequence shown here is derived from an EMBL/GenBank/DDBJ whole genome shotgun (WGS) entry which is preliminary data.</text>
</comment>
<evidence type="ECO:0000313" key="3">
    <source>
        <dbReference type="EMBL" id="KAI5079052.1"/>
    </source>
</evidence>
<organism evidence="3 4">
    <name type="scientific">Adiantum capillus-veneris</name>
    <name type="common">Maidenhair fern</name>
    <dbReference type="NCBI Taxonomy" id="13818"/>
    <lineage>
        <taxon>Eukaryota</taxon>
        <taxon>Viridiplantae</taxon>
        <taxon>Streptophyta</taxon>
        <taxon>Embryophyta</taxon>
        <taxon>Tracheophyta</taxon>
        <taxon>Polypodiopsida</taxon>
        <taxon>Polypodiidae</taxon>
        <taxon>Polypodiales</taxon>
        <taxon>Pteridineae</taxon>
        <taxon>Pteridaceae</taxon>
        <taxon>Vittarioideae</taxon>
        <taxon>Adiantum</taxon>
    </lineage>
</organism>
<reference evidence="3" key="1">
    <citation type="submission" date="2021-01" db="EMBL/GenBank/DDBJ databases">
        <title>Adiantum capillus-veneris genome.</title>
        <authorList>
            <person name="Fang Y."/>
            <person name="Liao Q."/>
        </authorList>
    </citation>
    <scope>NUCLEOTIDE SEQUENCE</scope>
    <source>
        <strain evidence="3">H3</strain>
        <tissue evidence="3">Leaf</tissue>
    </source>
</reference>
<feature type="compositionally biased region" description="Basic and acidic residues" evidence="1">
    <location>
        <begin position="620"/>
        <end position="693"/>
    </location>
</feature>
<sequence length="1786" mass="198673">MFDLNEFPELASDLLVEAEDLKVAPVSSDVGVKESKVSDYEMLPPVLRDNDEASTITVERHAELLHSRSSLSSTLTFEPTLARQHSKASVVHEEDAVEKGDEVGLTVNLRQQQEQLYPQEILQESKDLGNGAHGAVYQFIIGNTTASQINGGSCAEVSTSHKHEGVLDNNKGDPQTSSFFSFNKSMGPHNNDYKHKDDHGAGPGEASPSSRDGSAVQLSLGGASADGSAVLLSLGGISLNSQAHRTQSLARSGSIFKKAEVFGLALGRADDRPPLPSRRSNDLSPFWHGKLRTDAPLLTPVDAYCLGIMKPDSRLKKLPSVLSSQKFLKLEEFMKSLRNGVTEPLTQFKPSLEASSEEVNRFNLMVEALSHGSGLSFSSSVLGLDLGKKKASADGTFPYSAALISWEEDVTYSIDAKLYLISSQCFQELVKNGQPSTSLGALEETDVLDPDSLYGIFCSNSPGHYKDKKQVVDHDAGRNKGGTTSSRRLESSRSTPPLGERGKDTVRSTSPAPPRIRRHLGHSDGLTNTALIETRRVSSRDSNLRSGLEASGRSSKRRLEKQASSIDNTRDVRSRHSSRHNDDLYDDDIDMHAYQKLLSKQREKSGWTLGRHSERLEWRTDRNKDTTRSGKEDRDSGKDRIRDHQRSSHHESERVSKSKTREENRNHDRMSHKERDKSSKDRVSESLKPKLLEKGSGLSKSSSFIRKAASPIHESGKLNRKRERDNDKEIDASSKRSRELEATVLIKPSQLAGEISCDGKFKASVERLDREECLLRTHLERVDKPLSLESNKGFLHLNSLAAGPFLPESDGMAEVKDKEAFFLDEELTKPLLIHTNFDSIIEMNQDAVDLPVCETEGVSEMDTGLSLMEPSWNGSLGVPLQSKADKEEGTVASFEFVLDGPIEKETRTWLISKQNSLYLHEEYGVDTEITSTGMDVSKFDSGVKTDGQNGSDALIGPDIPKLNLGAKTDSQNGPLQVRISMATSEACDAVEAKWFVEQAVSIVKSVALRGVYVKCLWYEGPVQIHSGDGAPSVPVIVKKIKGEDGKNLERMQDETGVMIGVVLRKSGVSTLNEAEPMSRPRFIGLRLKCIRRRGLLEASKEAEALLECVAEHFSKELATHIATHIADLQESAVHCGEGTPNQDPSLSLALSTKELLPSSPVKVDSRLLKSPSGPSSKVDDALITFGDKGSFKLSGAVSFSEDPKADSTLELEGASRPLYVSNLPEHITSSKIRTILESVMKEKLGSSGEVDFGSELVVDVKYKPEKCCAFVELANDRLLRASLKLYTEDKAIFHGLSVEEGLLPFSRAERQGSFSKGATRNRVEHARSSLVAARNGNAEEDLSRRQYRTADNESDSDFSQDVWYADATMRPDYVAEKPRPLYLTELMRNASGPAIKQLFENVINTYIGPSLANASGKQLVLDVRYVPTRGCAFVDLATPELVEFMLDLHSRRPEVFLNMKMELGRKAVPYSADDDGERRLSSRNRDGKYGYRLSSSGSWKKLEKRLSGAYPDQLDDSDKGDDLMRQISRLKKQRSDPEKTIYADRLPESASVGMIKKIFERVLQQNLTREERDAIGEQLITEVRHVPSKYCAFVVFANEELTRLVLELYSQDEDVFECMRLKPHFHSRLEDLYKEEGQEADEVVRPPAAVRERIVNSDIDELLRLRESDIHDLRSSRLAVQRAISATAFKEVDRRRSVYVDRIPEDLNEVSMTQLFEKVFRHKKHGYDGHMVSQVAYFRDKFDPSKLCAFVEIKTEEGTQDLVDFYNANQDAFHGMRVRPGFKYNS</sequence>
<evidence type="ECO:0000256" key="1">
    <source>
        <dbReference type="SAM" id="MobiDB-lite"/>
    </source>
</evidence>
<dbReference type="OrthoDB" id="1905890at2759"/>
<feature type="region of interest" description="Disordered" evidence="1">
    <location>
        <begin position="467"/>
        <end position="585"/>
    </location>
</feature>
<dbReference type="Proteomes" id="UP000886520">
    <property type="component" value="Chromosome 6"/>
</dbReference>